<dbReference type="STRING" id="1193182.BN11_4280006"/>
<proteinExistence type="predicted"/>
<name>W6K010_9MICO</name>
<dbReference type="AlphaFoldDB" id="W6K010"/>
<evidence type="ECO:0000313" key="3">
    <source>
        <dbReference type="Proteomes" id="UP000035763"/>
    </source>
</evidence>
<feature type="compositionally biased region" description="Basic residues" evidence="1">
    <location>
        <begin position="1"/>
        <end position="27"/>
    </location>
</feature>
<protein>
    <submittedName>
        <fullName evidence="2">Uncharacterized protein</fullName>
    </submittedName>
</protein>
<evidence type="ECO:0000313" key="2">
    <source>
        <dbReference type="EMBL" id="CCH74330.1"/>
    </source>
</evidence>
<gene>
    <name evidence="2" type="ORF">BN11_4280006</name>
</gene>
<dbReference type="Proteomes" id="UP000035763">
    <property type="component" value="Unassembled WGS sequence"/>
</dbReference>
<dbReference type="OrthoDB" id="5182325at2"/>
<reference evidence="2 3" key="1">
    <citation type="journal article" date="2013" name="ISME J.">
        <title>A metabolic model for members of the genus Tetrasphaera involved in enhanced biological phosphorus removal.</title>
        <authorList>
            <person name="Kristiansen R."/>
            <person name="Nguyen H.T.T."/>
            <person name="Saunders A.M."/>
            <person name="Nielsen J.L."/>
            <person name="Wimmer R."/>
            <person name="Le V.Q."/>
            <person name="McIlroy S.J."/>
            <person name="Petrovski S."/>
            <person name="Seviour R.J."/>
            <person name="Calteau A."/>
            <person name="Nielsen K.L."/>
            <person name="Nielsen P.H."/>
        </authorList>
    </citation>
    <scope>NUCLEOTIDE SEQUENCE [LARGE SCALE GENOMIC DNA]</scope>
    <source>
        <strain evidence="2 3">Ben110</strain>
    </source>
</reference>
<accession>W6K010</accession>
<keyword evidence="3" id="KW-1185">Reference proteome</keyword>
<sequence>MAKGKGKGRRTPHRSATRGRAAVRRHPAAPAPEDLELARGLREAMRGAPLSTATLVSQMIEYTEAGDDEGAPPLAAAPTLANLVESLIGIPIAETTAALHVMAILLTDEVMAARIRRELAGRKHPMPIDVAELASLRITRAVTMTIPGDVGEDLMLELTGPGVRDVTLMTYVDFRGGPFLKDAFLMPSSLEQAKAQMREIAERDGFAPDYPEVSLADARARLEAAMATYGSLEHMLEPQEMWPGLRPLLRFLLAHLPTGGYGYPGDAGIPMDLDDVGLDPLDEEFEEEVHDLAHAFLAAYLGSEEAEAIGDDDLIHDVAHEFAAIIVGEDEQYSWETIDIERVMTRVLPPLMPAELKEYCRAPEVLQAFVRHCHAVAGVEEAVDFRVGMEIARWVPDYLRMREDPGVVAIRNALETAALAADSIGLSYEDPAVEILGSVEALATLDDEPLPDEPLDVSGVPADIVERVSRMSALADGAIARLYDDVELRTAARRLIAKVAAGDPAIFRRKSGDEMGAAALVWLVAKANDQIGESWTLTVGELMDHFGLKGSPSQRAQPMLAAIGGSTYYDGRVRLADPLLLTSETRAELLDWFGDPH</sequence>
<dbReference type="EMBL" id="CAJA01000366">
    <property type="protein sequence ID" value="CCH74330.1"/>
    <property type="molecule type" value="Genomic_DNA"/>
</dbReference>
<evidence type="ECO:0000256" key="1">
    <source>
        <dbReference type="SAM" id="MobiDB-lite"/>
    </source>
</evidence>
<organism evidence="2 3">
    <name type="scientific">Nostocoides australiense Ben110</name>
    <dbReference type="NCBI Taxonomy" id="1193182"/>
    <lineage>
        <taxon>Bacteria</taxon>
        <taxon>Bacillati</taxon>
        <taxon>Actinomycetota</taxon>
        <taxon>Actinomycetes</taxon>
        <taxon>Micrococcales</taxon>
        <taxon>Intrasporangiaceae</taxon>
        <taxon>Nostocoides</taxon>
    </lineage>
</organism>
<feature type="region of interest" description="Disordered" evidence="1">
    <location>
        <begin position="1"/>
        <end position="33"/>
    </location>
</feature>
<dbReference type="RefSeq" id="WP_157044266.1">
    <property type="nucleotide sequence ID" value="NZ_HG764815.1"/>
</dbReference>
<comment type="caution">
    <text evidence="2">The sequence shown here is derived from an EMBL/GenBank/DDBJ whole genome shotgun (WGS) entry which is preliminary data.</text>
</comment>